<evidence type="ECO:0008006" key="2">
    <source>
        <dbReference type="Google" id="ProtNLM"/>
    </source>
</evidence>
<comment type="caution">
    <text evidence="1">The sequence shown here is derived from an EMBL/GenBank/DDBJ whole genome shotgun (WGS) entry which is preliminary data.</text>
</comment>
<name>A0A645GZS9_9ZZZZ</name>
<sequence length="76" mass="8357">MAKGIPSENITDSKILAAVKFANMISKNNNIDDKEFNILKSIFNDKEISELCALICFITACQKFGATLDLQPSCTL</sequence>
<gene>
    <name evidence="1" type="ORF">SDC9_179210</name>
</gene>
<dbReference type="InterPro" id="IPR029032">
    <property type="entry name" value="AhpD-like"/>
</dbReference>
<reference evidence="1" key="1">
    <citation type="submission" date="2019-08" db="EMBL/GenBank/DDBJ databases">
        <authorList>
            <person name="Kucharzyk K."/>
            <person name="Murdoch R.W."/>
            <person name="Higgins S."/>
            <person name="Loffler F."/>
        </authorList>
    </citation>
    <scope>NUCLEOTIDE SEQUENCE</scope>
</reference>
<protein>
    <recommendedName>
        <fullName evidence="2">Carboxymuconolactone decarboxylase-like domain-containing protein</fullName>
    </recommendedName>
</protein>
<dbReference type="SUPFAM" id="SSF69118">
    <property type="entry name" value="AhpD-like"/>
    <property type="match status" value="1"/>
</dbReference>
<proteinExistence type="predicted"/>
<organism evidence="1">
    <name type="scientific">bioreactor metagenome</name>
    <dbReference type="NCBI Taxonomy" id="1076179"/>
    <lineage>
        <taxon>unclassified sequences</taxon>
        <taxon>metagenomes</taxon>
        <taxon>ecological metagenomes</taxon>
    </lineage>
</organism>
<dbReference type="Gene3D" id="1.20.1290.10">
    <property type="entry name" value="AhpD-like"/>
    <property type="match status" value="1"/>
</dbReference>
<dbReference type="AlphaFoldDB" id="A0A645GZS9"/>
<dbReference type="EMBL" id="VSSQ01083396">
    <property type="protein sequence ID" value="MPN31736.1"/>
    <property type="molecule type" value="Genomic_DNA"/>
</dbReference>
<accession>A0A645GZS9</accession>
<evidence type="ECO:0000313" key="1">
    <source>
        <dbReference type="EMBL" id="MPN31736.1"/>
    </source>
</evidence>